<dbReference type="RefSeq" id="WP_013912924.1">
    <property type="nucleotide sequence ID" value="NC_011386.1"/>
</dbReference>
<dbReference type="STRING" id="504832.OCA5_c10890"/>
<dbReference type="EMBL" id="CP002826">
    <property type="protein sequence ID" value="AEI05808.1"/>
    <property type="molecule type" value="Genomic_DNA"/>
</dbReference>
<reference evidence="8 9" key="1">
    <citation type="journal article" date="2011" name="J. Bacteriol.">
        <title>Complete genome sequences of the chemolithoautotrophic Oligotropha carboxidovorans strains OM4 and OM5.</title>
        <authorList>
            <person name="Volland S."/>
            <person name="Rachinger M."/>
            <person name="Strittmatter A."/>
            <person name="Daniel R."/>
            <person name="Gottschalk G."/>
            <person name="Meyer O."/>
        </authorList>
    </citation>
    <scope>NUCLEOTIDE SEQUENCE [LARGE SCALE GENOMIC DNA]</scope>
    <source>
        <strain evidence="9">ATCC 49405 / DSM 1227 / KCTC 32145 / OM5</strain>
    </source>
</reference>
<comment type="similarity">
    <text evidence="5">Belongs to the Omp25/RopB family.</text>
</comment>
<evidence type="ECO:0000256" key="2">
    <source>
        <dbReference type="ARBA" id="ARBA00022729"/>
    </source>
</evidence>
<feature type="domain" description="Outer membrane protein beta-barrel" evidence="7">
    <location>
        <begin position="255"/>
        <end position="470"/>
    </location>
</feature>
<keyword evidence="2 6" id="KW-0732">Signal</keyword>
<comment type="subcellular location">
    <subcellularLocation>
        <location evidence="1">Cell outer membrane</location>
    </subcellularLocation>
</comment>
<organism evidence="8 9">
    <name type="scientific">Afipia carboxidovorans (strain ATCC 49405 / DSM 1227 / KCTC 32145 / OM5)</name>
    <name type="common">Oligotropha carboxidovorans</name>
    <dbReference type="NCBI Taxonomy" id="504832"/>
    <lineage>
        <taxon>Bacteria</taxon>
        <taxon>Pseudomonadati</taxon>
        <taxon>Pseudomonadota</taxon>
        <taxon>Alphaproteobacteria</taxon>
        <taxon>Hyphomicrobiales</taxon>
        <taxon>Nitrobacteraceae</taxon>
        <taxon>Afipia</taxon>
    </lineage>
</organism>
<dbReference type="HOGENOM" id="CLU_575742_0_0_5"/>
<feature type="domain" description="Outer membrane protein beta-barrel" evidence="7">
    <location>
        <begin position="9"/>
        <end position="236"/>
    </location>
</feature>
<keyword evidence="9" id="KW-1185">Reference proteome</keyword>
<dbReference type="InterPro" id="IPR036709">
    <property type="entry name" value="Autotransporte_beta_dom_sf"/>
</dbReference>
<name>F8BTL0_AFIC5</name>
<dbReference type="SUPFAM" id="SSF56925">
    <property type="entry name" value="OMPA-like"/>
    <property type="match status" value="2"/>
</dbReference>
<proteinExistence type="inferred from homology"/>
<keyword evidence="3" id="KW-0472">Membrane</keyword>
<evidence type="ECO:0000313" key="8">
    <source>
        <dbReference type="EMBL" id="AEI05808.1"/>
    </source>
</evidence>
<dbReference type="InterPro" id="IPR011250">
    <property type="entry name" value="OMP/PagP_B-barrel"/>
</dbReference>
<dbReference type="OrthoDB" id="8222426at2"/>
<dbReference type="Pfam" id="PF13505">
    <property type="entry name" value="OMP_b-brl"/>
    <property type="match status" value="2"/>
</dbReference>
<evidence type="ECO:0000256" key="3">
    <source>
        <dbReference type="ARBA" id="ARBA00023136"/>
    </source>
</evidence>
<keyword evidence="4" id="KW-0998">Cell outer membrane</keyword>
<dbReference type="InterPro" id="IPR051692">
    <property type="entry name" value="OMP-like"/>
</dbReference>
<evidence type="ECO:0000259" key="7">
    <source>
        <dbReference type="Pfam" id="PF13505"/>
    </source>
</evidence>
<dbReference type="eggNOG" id="COG3637">
    <property type="taxonomic scope" value="Bacteria"/>
</dbReference>
<dbReference type="PANTHER" id="PTHR34001">
    <property type="entry name" value="BLL7405 PROTEIN"/>
    <property type="match status" value="1"/>
</dbReference>
<accession>F8BTL0</accession>
<dbReference type="PANTHER" id="PTHR34001:SF3">
    <property type="entry name" value="BLL7405 PROTEIN"/>
    <property type="match status" value="1"/>
</dbReference>
<feature type="signal peptide" evidence="6">
    <location>
        <begin position="1"/>
        <end position="20"/>
    </location>
</feature>
<evidence type="ECO:0000256" key="6">
    <source>
        <dbReference type="SAM" id="SignalP"/>
    </source>
</evidence>
<dbReference type="InterPro" id="IPR027385">
    <property type="entry name" value="Beta-barrel_OMP"/>
</dbReference>
<dbReference type="AlphaFoldDB" id="F8BTL0"/>
<dbReference type="KEGG" id="ocg:OCA5_c10890"/>
<protein>
    <recommendedName>
        <fullName evidence="7">Outer membrane protein beta-barrel domain-containing protein</fullName>
    </recommendedName>
</protein>
<sequence>MKKILLGSVALIALGSAANAADLSARYTKAPVVAPVSNWTGFYVSGGFGYGIMEADQHATTSGVASVVDTRMGGRGYFGTVGVGYDYQITPSWVVGVFGDAQWGDIRGSLMDLNNGITARLKNDAAYAAGARLGYLVAPNVLSYVNVGYSYASFKGTTFDDGVSTIGKSHRDGWFIGGGVENDLNFFGINAPGWFMKTEYRVAEYNRRNSVYAGDIDGIAFKPYVQTVSTSLVYRFNSQVRPGAQAGTPFYTKAARSPAYNWTGFYLAGGGGYGMFSADQRSVDTTTGAITGIDTRNGGRGYFGTIAGGYDWQINPTWVVGVFGDAQFGDIRGSLSDAGLGVTGRLKNDTNYAAGVRVGYLIAPNALSYVNGGYSHADFKGVTLTDETGLAVGSTGKSHRDGWFIGGGVENDLNFFGINAPGWFMKTEYRVAEYSRKTSALYDAAGTLTTDGIAFKPYVQTVQTSLVYRFNWGSPVVAKY</sequence>
<dbReference type="Gene3D" id="2.40.128.130">
    <property type="entry name" value="Autotransporter beta-domain"/>
    <property type="match status" value="1"/>
</dbReference>
<evidence type="ECO:0000256" key="1">
    <source>
        <dbReference type="ARBA" id="ARBA00004442"/>
    </source>
</evidence>
<gene>
    <name evidence="8" type="ordered locus">OCA5_c10890</name>
</gene>
<feature type="chain" id="PRO_5003374144" description="Outer membrane protein beta-barrel domain-containing protein" evidence="6">
    <location>
        <begin position="21"/>
        <end position="480"/>
    </location>
</feature>
<evidence type="ECO:0000313" key="9">
    <source>
        <dbReference type="Proteomes" id="UP000007730"/>
    </source>
</evidence>
<evidence type="ECO:0000256" key="4">
    <source>
        <dbReference type="ARBA" id="ARBA00023237"/>
    </source>
</evidence>
<evidence type="ECO:0000256" key="5">
    <source>
        <dbReference type="ARBA" id="ARBA00038306"/>
    </source>
</evidence>
<dbReference type="PATRIC" id="fig|504832.7.peg.1159"/>
<dbReference type="Proteomes" id="UP000007730">
    <property type="component" value="Chromosome"/>
</dbReference>